<feature type="transmembrane region" description="Helical" evidence="8">
    <location>
        <begin position="64"/>
        <end position="86"/>
    </location>
</feature>
<accession>A0A937W361</accession>
<dbReference type="EMBL" id="VGLS01000761">
    <property type="protein sequence ID" value="MBM3226026.1"/>
    <property type="molecule type" value="Genomic_DNA"/>
</dbReference>
<keyword evidence="5 8" id="KW-1133">Transmembrane helix</keyword>
<evidence type="ECO:0000256" key="7">
    <source>
        <dbReference type="SAM" id="MobiDB-lite"/>
    </source>
</evidence>
<dbReference type="GO" id="GO:0015297">
    <property type="term" value="F:antiporter activity"/>
    <property type="evidence" value="ECO:0007669"/>
    <property type="project" value="InterPro"/>
</dbReference>
<evidence type="ECO:0000313" key="10">
    <source>
        <dbReference type="Proteomes" id="UP000712673"/>
    </source>
</evidence>
<feature type="transmembrane region" description="Helical" evidence="8">
    <location>
        <begin position="211"/>
        <end position="231"/>
    </location>
</feature>
<evidence type="ECO:0000256" key="3">
    <source>
        <dbReference type="ARBA" id="ARBA00022448"/>
    </source>
</evidence>
<sequence length="458" mass="49308">MPGGPGAVEEDGARPMSDATLPHTPRAWRRRMWALSWPIMLSNATVPLVGAVDTAVVGHWQDPAAIGAVAIGALIFTCFAWIFGFLRMGTTGFIAQAWGAGALAEVSATTVRALLLAWLLALSLLLVQLPLRELALGILGADAGVATLARQYYRVRVWGLPAALTHLVVLGTLFGLQRMRAALVTQLVLNGLHIALALLLVRGWGWGVPGVALATVLGEYTAAGLGAWLVWRHLQRLHCPWPRKGLVDRQRLRVLWHVNANLLLRTLCVQATSFAFTATGARLGTVTLAANAVLMHFVHVMTFSVDGFAHAAEALAGRAYGAGDRPAFRAALRSAMVLAALVAMGFSVVYLVAGRTLIGWLSGLDSVRTAAAIYLPWAVLAPLVSVWAYLLDGIYLGATRTTEMRNGMVLALAVYGLCVWVSLPHLGNHGLWLSMLIFLLMRGATLGWWYPRLERCLA</sequence>
<evidence type="ECO:0000256" key="6">
    <source>
        <dbReference type="ARBA" id="ARBA00023136"/>
    </source>
</evidence>
<feature type="transmembrane region" description="Helical" evidence="8">
    <location>
        <begin position="158"/>
        <end position="176"/>
    </location>
</feature>
<dbReference type="PANTHER" id="PTHR43298">
    <property type="entry name" value="MULTIDRUG RESISTANCE PROTEIN NORM-RELATED"/>
    <property type="match status" value="1"/>
</dbReference>
<feature type="transmembrane region" description="Helical" evidence="8">
    <location>
        <begin position="373"/>
        <end position="395"/>
    </location>
</feature>
<feature type="transmembrane region" description="Helical" evidence="8">
    <location>
        <begin position="429"/>
        <end position="450"/>
    </location>
</feature>
<dbReference type="NCBIfam" id="TIGR00797">
    <property type="entry name" value="matE"/>
    <property type="match status" value="1"/>
</dbReference>
<feature type="transmembrane region" description="Helical" evidence="8">
    <location>
        <begin position="330"/>
        <end position="353"/>
    </location>
</feature>
<comment type="similarity">
    <text evidence="2">Belongs to the multi antimicrobial extrusion (MATE) (TC 2.A.66.1) family.</text>
</comment>
<feature type="transmembrane region" description="Helical" evidence="8">
    <location>
        <begin position="32"/>
        <end position="52"/>
    </location>
</feature>
<dbReference type="PANTHER" id="PTHR43298:SF2">
    <property type="entry name" value="FMN_FAD EXPORTER YEEO-RELATED"/>
    <property type="match status" value="1"/>
</dbReference>
<keyword evidence="3" id="KW-0813">Transport</keyword>
<keyword evidence="4 8" id="KW-0812">Transmembrane</keyword>
<name>A0A937W361_UNCTE</name>
<feature type="transmembrane region" description="Helical" evidence="8">
    <location>
        <begin position="106"/>
        <end position="127"/>
    </location>
</feature>
<reference evidence="9" key="1">
    <citation type="submission" date="2019-03" db="EMBL/GenBank/DDBJ databases">
        <title>Lake Tanganyika Metagenome-Assembled Genomes (MAGs).</title>
        <authorList>
            <person name="Tran P."/>
        </authorList>
    </citation>
    <scope>NUCLEOTIDE SEQUENCE</scope>
    <source>
        <strain evidence="9">K_DeepCast_65m_m2_066</strain>
    </source>
</reference>
<evidence type="ECO:0000256" key="2">
    <source>
        <dbReference type="ARBA" id="ARBA00010199"/>
    </source>
</evidence>
<evidence type="ECO:0000256" key="4">
    <source>
        <dbReference type="ARBA" id="ARBA00022692"/>
    </source>
</evidence>
<evidence type="ECO:0000256" key="1">
    <source>
        <dbReference type="ARBA" id="ARBA00004141"/>
    </source>
</evidence>
<keyword evidence="6 8" id="KW-0472">Membrane</keyword>
<feature type="transmembrane region" description="Helical" evidence="8">
    <location>
        <begin position="407"/>
        <end position="423"/>
    </location>
</feature>
<comment type="subcellular location">
    <subcellularLocation>
        <location evidence="1">Membrane</location>
        <topology evidence="1">Multi-pass membrane protein</topology>
    </subcellularLocation>
</comment>
<gene>
    <name evidence="9" type="ORF">FJZ47_19830</name>
</gene>
<dbReference type="InterPro" id="IPR044644">
    <property type="entry name" value="DinF-like"/>
</dbReference>
<organism evidence="9 10">
    <name type="scientific">Tectimicrobiota bacterium</name>
    <dbReference type="NCBI Taxonomy" id="2528274"/>
    <lineage>
        <taxon>Bacteria</taxon>
        <taxon>Pseudomonadati</taxon>
        <taxon>Nitrospinota/Tectimicrobiota group</taxon>
        <taxon>Candidatus Tectimicrobiota</taxon>
    </lineage>
</organism>
<dbReference type="Pfam" id="PF01554">
    <property type="entry name" value="MatE"/>
    <property type="match status" value="2"/>
</dbReference>
<dbReference type="CDD" id="cd13136">
    <property type="entry name" value="MATE_DinF_like"/>
    <property type="match status" value="1"/>
</dbReference>
<dbReference type="InterPro" id="IPR002528">
    <property type="entry name" value="MATE_fam"/>
</dbReference>
<comment type="caution">
    <text evidence="9">The sequence shown here is derived from an EMBL/GenBank/DDBJ whole genome shotgun (WGS) entry which is preliminary data.</text>
</comment>
<dbReference type="InterPro" id="IPR050222">
    <property type="entry name" value="MATE_MdtK"/>
</dbReference>
<dbReference type="Proteomes" id="UP000712673">
    <property type="component" value="Unassembled WGS sequence"/>
</dbReference>
<proteinExistence type="inferred from homology"/>
<dbReference type="GO" id="GO:0042910">
    <property type="term" value="F:xenobiotic transmembrane transporter activity"/>
    <property type="evidence" value="ECO:0007669"/>
    <property type="project" value="InterPro"/>
</dbReference>
<protein>
    <submittedName>
        <fullName evidence="9">MATE family efflux transporter</fullName>
    </submittedName>
</protein>
<dbReference type="AlphaFoldDB" id="A0A937W361"/>
<evidence type="ECO:0000256" key="5">
    <source>
        <dbReference type="ARBA" id="ARBA00022989"/>
    </source>
</evidence>
<feature type="region of interest" description="Disordered" evidence="7">
    <location>
        <begin position="1"/>
        <end position="21"/>
    </location>
</feature>
<feature type="transmembrane region" description="Helical" evidence="8">
    <location>
        <begin position="183"/>
        <end position="205"/>
    </location>
</feature>
<evidence type="ECO:0000313" key="9">
    <source>
        <dbReference type="EMBL" id="MBM3226026.1"/>
    </source>
</evidence>
<evidence type="ECO:0000256" key="8">
    <source>
        <dbReference type="SAM" id="Phobius"/>
    </source>
</evidence>
<dbReference type="GO" id="GO:0005886">
    <property type="term" value="C:plasma membrane"/>
    <property type="evidence" value="ECO:0007669"/>
    <property type="project" value="TreeGrafter"/>
</dbReference>